<organism evidence="2 3">
    <name type="scientific">Streptomyces microflavus</name>
    <name type="common">Streptomyces lipmanii</name>
    <dbReference type="NCBI Taxonomy" id="1919"/>
    <lineage>
        <taxon>Bacteria</taxon>
        <taxon>Bacillati</taxon>
        <taxon>Actinomycetota</taxon>
        <taxon>Actinomycetes</taxon>
        <taxon>Kitasatosporales</taxon>
        <taxon>Streptomycetaceae</taxon>
        <taxon>Streptomyces</taxon>
    </lineage>
</organism>
<name>A0A7H8N0S1_STRMI</name>
<dbReference type="AlphaFoldDB" id="A0A7H8N0S1"/>
<feature type="signal peptide" evidence="1">
    <location>
        <begin position="1"/>
        <end position="17"/>
    </location>
</feature>
<proteinExistence type="predicted"/>
<evidence type="ECO:0000313" key="3">
    <source>
        <dbReference type="Proteomes" id="UP000509345"/>
    </source>
</evidence>
<protein>
    <recommendedName>
        <fullName evidence="4">Peptidase inhibitor family I36</fullName>
    </recommendedName>
</protein>
<keyword evidence="2" id="KW-0614">Plasmid</keyword>
<reference evidence="2 3" key="1">
    <citation type="submission" date="2020-06" db="EMBL/GenBank/DDBJ databases">
        <title>Genome mining for natural products.</title>
        <authorList>
            <person name="Zhang B."/>
            <person name="Shi J."/>
            <person name="Ge H."/>
        </authorList>
    </citation>
    <scope>NUCLEOTIDE SEQUENCE [LARGE SCALE GENOMIC DNA]</scope>
    <source>
        <strain evidence="2 3">NA06532</strain>
        <plasmid evidence="2 3">unnamed1</plasmid>
    </source>
</reference>
<dbReference type="EMBL" id="CP054927">
    <property type="protein sequence ID" value="QKW48075.1"/>
    <property type="molecule type" value="Genomic_DNA"/>
</dbReference>
<feature type="chain" id="PRO_5028840043" description="Peptidase inhibitor family I36" evidence="1">
    <location>
        <begin position="18"/>
        <end position="108"/>
    </location>
</feature>
<gene>
    <name evidence="2" type="ORF">HUT09_34915</name>
</gene>
<evidence type="ECO:0000256" key="1">
    <source>
        <dbReference type="SAM" id="SignalP"/>
    </source>
</evidence>
<geneLocation type="plasmid" evidence="2 3">
    <name>unnamed1</name>
</geneLocation>
<evidence type="ECO:0008006" key="4">
    <source>
        <dbReference type="Google" id="ProtNLM"/>
    </source>
</evidence>
<accession>A0A7H8N0S1</accession>
<evidence type="ECO:0000313" key="2">
    <source>
        <dbReference type="EMBL" id="QKW48075.1"/>
    </source>
</evidence>
<dbReference type="Proteomes" id="UP000509345">
    <property type="component" value="Plasmid unnamed1"/>
</dbReference>
<sequence length="108" mass="11387">MSAVSAVGLVTAAPASAAVKQTCGTYICVATAYQGTRYVQDITVFTRDGLPGTLRAFAGDYRNSRANNDRHVFSVNRELGQPGSGRLAVCGGLDRSGRVIENHCVLIP</sequence>
<keyword evidence="1" id="KW-0732">Signal</keyword>